<keyword evidence="1" id="KW-0812">Transmembrane</keyword>
<keyword evidence="1" id="KW-1133">Transmembrane helix</keyword>
<accession>A0A919ED62</accession>
<dbReference type="EMBL" id="BNBD01000004">
    <property type="protein sequence ID" value="GHF42453.1"/>
    <property type="molecule type" value="Genomic_DNA"/>
</dbReference>
<proteinExistence type="predicted"/>
<evidence type="ECO:0000256" key="1">
    <source>
        <dbReference type="SAM" id="Phobius"/>
    </source>
</evidence>
<sequence length="125" mass="12632">MNSVKGFFPPPGERVTTPAVFDAFGNQLFPAPPPPPHGYGHHCAVCRCDGGPARPREVGRLSPGAAVAVGAGGVLVVGVVLVALLLSVAVVAASVAVAALSLTVVAVVLRSILNGSQAPRPVRRR</sequence>
<dbReference type="AlphaFoldDB" id="A0A919ED62"/>
<keyword evidence="3" id="KW-1185">Reference proteome</keyword>
<keyword evidence="1" id="KW-0472">Membrane</keyword>
<evidence type="ECO:0000313" key="3">
    <source>
        <dbReference type="Proteomes" id="UP000638313"/>
    </source>
</evidence>
<reference evidence="2" key="2">
    <citation type="submission" date="2020-09" db="EMBL/GenBank/DDBJ databases">
        <authorList>
            <person name="Sun Q."/>
            <person name="Ohkuma M."/>
        </authorList>
    </citation>
    <scope>NUCLEOTIDE SEQUENCE</scope>
    <source>
        <strain evidence="2">JCM 4059</strain>
    </source>
</reference>
<reference evidence="2" key="1">
    <citation type="journal article" date="2014" name="Int. J. Syst. Evol. Microbiol.">
        <title>Complete genome sequence of Corynebacterium casei LMG S-19264T (=DSM 44701T), isolated from a smear-ripened cheese.</title>
        <authorList>
            <consortium name="US DOE Joint Genome Institute (JGI-PGF)"/>
            <person name="Walter F."/>
            <person name="Albersmeier A."/>
            <person name="Kalinowski J."/>
            <person name="Ruckert C."/>
        </authorList>
    </citation>
    <scope>NUCLEOTIDE SEQUENCE</scope>
    <source>
        <strain evidence="2">JCM 4059</strain>
    </source>
</reference>
<name>A0A919ED62_9ACTN</name>
<evidence type="ECO:0008006" key="4">
    <source>
        <dbReference type="Google" id="ProtNLM"/>
    </source>
</evidence>
<organism evidence="2 3">
    <name type="scientific">Streptomyces mashuensis</name>
    <dbReference type="NCBI Taxonomy" id="33904"/>
    <lineage>
        <taxon>Bacteria</taxon>
        <taxon>Bacillati</taxon>
        <taxon>Actinomycetota</taxon>
        <taxon>Actinomycetes</taxon>
        <taxon>Kitasatosporales</taxon>
        <taxon>Streptomycetaceae</taxon>
        <taxon>Streptomyces</taxon>
    </lineage>
</organism>
<dbReference type="RefSeq" id="WP_190129561.1">
    <property type="nucleotide sequence ID" value="NZ_BNBD01000004.1"/>
</dbReference>
<comment type="caution">
    <text evidence="2">The sequence shown here is derived from an EMBL/GenBank/DDBJ whole genome shotgun (WGS) entry which is preliminary data.</text>
</comment>
<gene>
    <name evidence="2" type="ORF">GCM10010218_24500</name>
</gene>
<feature type="transmembrane region" description="Helical" evidence="1">
    <location>
        <begin position="92"/>
        <end position="113"/>
    </location>
</feature>
<evidence type="ECO:0000313" key="2">
    <source>
        <dbReference type="EMBL" id="GHF42453.1"/>
    </source>
</evidence>
<feature type="transmembrane region" description="Helical" evidence="1">
    <location>
        <begin position="64"/>
        <end position="86"/>
    </location>
</feature>
<dbReference type="Proteomes" id="UP000638313">
    <property type="component" value="Unassembled WGS sequence"/>
</dbReference>
<protein>
    <recommendedName>
        <fullName evidence="4">SpdD protein</fullName>
    </recommendedName>
</protein>